<proteinExistence type="predicted"/>
<evidence type="ECO:0000313" key="2">
    <source>
        <dbReference type="Proteomes" id="UP000266340"/>
    </source>
</evidence>
<dbReference type="Pfam" id="PF02810">
    <property type="entry name" value="SEC-C"/>
    <property type="match status" value="1"/>
</dbReference>
<evidence type="ECO:0000313" key="1">
    <source>
        <dbReference type="EMBL" id="RIE00198.1"/>
    </source>
</evidence>
<organism evidence="1 2">
    <name type="scientific">Cohnella faecalis</name>
    <dbReference type="NCBI Taxonomy" id="2315694"/>
    <lineage>
        <taxon>Bacteria</taxon>
        <taxon>Bacillati</taxon>
        <taxon>Bacillota</taxon>
        <taxon>Bacilli</taxon>
        <taxon>Bacillales</taxon>
        <taxon>Paenibacillaceae</taxon>
        <taxon>Cohnella</taxon>
    </lineage>
</organism>
<dbReference type="SUPFAM" id="SSF103642">
    <property type="entry name" value="Sec-C motif"/>
    <property type="match status" value="1"/>
</dbReference>
<dbReference type="InterPro" id="IPR004027">
    <property type="entry name" value="SEC_C_motif"/>
</dbReference>
<dbReference type="EMBL" id="QXJM01000063">
    <property type="protein sequence ID" value="RIE00198.1"/>
    <property type="molecule type" value="Genomic_DNA"/>
</dbReference>
<keyword evidence="2" id="KW-1185">Reference proteome</keyword>
<name>A0A398CH15_9BACL</name>
<sequence>MRYSSIIYTNSRGWITMEFEKYIIQKNIEHAIKSEAVTKLSDILRLLPKTRLYEIATNRDLLGRSKMSKQELADALFELIPDVYELETTLIISDAEEWNLFNKLLKAPYVQEETLTPRMYLFLMNRGLLFSFYYEDKLIYSIPEEIKDSYRQLSQQSFHEARDRCQLINQYISASANLYGICTLDKTIEIFNAQNEKQVDENELISFLNLASGRGQEWYLNQGYIISNYFDSEDQDEELKALLERAKHKPYYIPPQPEFLKYADSGYFEETPQLVSLRAFILKHLCKDKEFVENLVDDIQVACSMEEPLSVIMGEFERRDIIFDNNAQVQAIMPLIIDVYNHTRIWSNRGHTPAELGGGAGQTARPISNKVGRNDPCPCGSGKKYKKCCGK</sequence>
<evidence type="ECO:0008006" key="3">
    <source>
        <dbReference type="Google" id="ProtNLM"/>
    </source>
</evidence>
<dbReference type="Gene3D" id="3.10.450.50">
    <property type="match status" value="1"/>
</dbReference>
<dbReference type="Proteomes" id="UP000266340">
    <property type="component" value="Unassembled WGS sequence"/>
</dbReference>
<reference evidence="1 2" key="1">
    <citation type="submission" date="2018-09" db="EMBL/GenBank/DDBJ databases">
        <title>Cohnella cavernae sp. nov., isolated from a karst cave.</title>
        <authorList>
            <person name="Zhu H."/>
        </authorList>
    </citation>
    <scope>NUCLEOTIDE SEQUENCE [LARGE SCALE GENOMIC DNA]</scope>
    <source>
        <strain evidence="1 2">K2E09-144</strain>
    </source>
</reference>
<protein>
    <recommendedName>
        <fullName evidence="3">Zinc chelation protein SecC</fullName>
    </recommendedName>
</protein>
<dbReference type="AlphaFoldDB" id="A0A398CH15"/>
<gene>
    <name evidence="1" type="ORF">D3H35_29615</name>
</gene>
<comment type="caution">
    <text evidence="1">The sequence shown here is derived from an EMBL/GenBank/DDBJ whole genome shotgun (WGS) entry which is preliminary data.</text>
</comment>
<accession>A0A398CH15</accession>